<reference evidence="9 10" key="1">
    <citation type="submission" date="2019-06" db="EMBL/GenBank/DDBJ databases">
        <title>Genome Sequence of the Brown Rot Fungal Pathogen Monilinia laxa.</title>
        <authorList>
            <person name="De Miccolis Angelini R.M."/>
            <person name="Landi L."/>
            <person name="Abate D."/>
            <person name="Pollastro S."/>
            <person name="Romanazzi G."/>
            <person name="Faretra F."/>
        </authorList>
    </citation>
    <scope>NUCLEOTIDE SEQUENCE [LARGE SCALE GENOMIC DNA]</scope>
    <source>
        <strain evidence="9 10">Mlax316</strain>
    </source>
</reference>
<evidence type="ECO:0000256" key="5">
    <source>
        <dbReference type="ARBA" id="ARBA00022631"/>
    </source>
</evidence>
<dbReference type="GO" id="GO:0033971">
    <property type="term" value="F:hydroxyisourate hydrolase activity"/>
    <property type="evidence" value="ECO:0007669"/>
    <property type="project" value="UniProtKB-EC"/>
</dbReference>
<protein>
    <recommendedName>
        <fullName evidence="7">5-hydroxyisourate hydrolase</fullName>
        <shortName evidence="7">HIU hydrolase</shortName>
        <shortName evidence="7">HIUHase</shortName>
        <ecNumber evidence="7">3.5.2.17</ecNumber>
    </recommendedName>
</protein>
<comment type="similarity">
    <text evidence="3 7">Belongs to the transthyretin family. 5-hydroxyisourate hydrolase subfamily.</text>
</comment>
<evidence type="ECO:0000256" key="3">
    <source>
        <dbReference type="ARBA" id="ARBA00009850"/>
    </source>
</evidence>
<evidence type="ECO:0000256" key="2">
    <source>
        <dbReference type="ARBA" id="ARBA00002704"/>
    </source>
</evidence>
<proteinExistence type="inferred from homology"/>
<comment type="catalytic activity">
    <reaction evidence="1 7">
        <text>5-hydroxyisourate + H2O = 5-hydroxy-2-oxo-4-ureido-2,5-dihydro-1H-imidazole-5-carboxylate + H(+)</text>
        <dbReference type="Rhea" id="RHEA:23736"/>
        <dbReference type="ChEBI" id="CHEBI:15377"/>
        <dbReference type="ChEBI" id="CHEBI:15378"/>
        <dbReference type="ChEBI" id="CHEBI:18072"/>
        <dbReference type="ChEBI" id="CHEBI:58639"/>
        <dbReference type="EC" id="3.5.2.17"/>
    </reaction>
</comment>
<evidence type="ECO:0000313" key="9">
    <source>
        <dbReference type="EMBL" id="KAB8288489.1"/>
    </source>
</evidence>
<dbReference type="EC" id="3.5.2.17" evidence="7"/>
<dbReference type="PANTHER" id="PTHR10395:SF7">
    <property type="entry name" value="5-HYDROXYISOURATE HYDROLASE"/>
    <property type="match status" value="1"/>
</dbReference>
<feature type="domain" description="Transthyretin/hydroxyisourate hydrolase" evidence="8">
    <location>
        <begin position="7"/>
        <end position="126"/>
    </location>
</feature>
<keyword evidence="10" id="KW-1185">Reference proteome</keyword>
<comment type="function">
    <text evidence="2">Catalyzes the hydrolysis of 5-hydroxyisourate (HIU) to 2-oxo-4-hydroxy-4-carboxy-5-ureidoimidazoline (OHCU).</text>
</comment>
<dbReference type="InterPro" id="IPR023416">
    <property type="entry name" value="Transthyretin/HIU_hydrolase_d"/>
</dbReference>
<dbReference type="GO" id="GO:0006144">
    <property type="term" value="P:purine nucleobase metabolic process"/>
    <property type="evidence" value="ECO:0007669"/>
    <property type="project" value="UniProtKB-KW"/>
</dbReference>
<gene>
    <name evidence="9" type="ORF">EYC80_010154</name>
</gene>
<dbReference type="CDD" id="cd05822">
    <property type="entry name" value="TLP_HIUase"/>
    <property type="match status" value="1"/>
</dbReference>
<sequence length="127" mass="14191">MAERDPITCHALDTTTGRPAAGINVELSLVSDESIVFKATTNSDGRIANWHHENEKVGKLIESEGEKKSELPLGSSIWKLRFETGAYYGLENTFFPFVELNFVVKEGEHFHVPLLLGPFSYTTYRGS</sequence>
<dbReference type="PANTHER" id="PTHR10395">
    <property type="entry name" value="URICASE AND TRANSTHYRETIN-RELATED"/>
    <property type="match status" value="1"/>
</dbReference>
<organism evidence="9 10">
    <name type="scientific">Monilinia laxa</name>
    <name type="common">Brown rot fungus</name>
    <name type="synonym">Sclerotinia laxa</name>
    <dbReference type="NCBI Taxonomy" id="61186"/>
    <lineage>
        <taxon>Eukaryota</taxon>
        <taxon>Fungi</taxon>
        <taxon>Dikarya</taxon>
        <taxon>Ascomycota</taxon>
        <taxon>Pezizomycotina</taxon>
        <taxon>Leotiomycetes</taxon>
        <taxon>Helotiales</taxon>
        <taxon>Sclerotiniaceae</taxon>
        <taxon>Monilinia</taxon>
    </lineage>
</organism>
<dbReference type="EMBL" id="VIGI01000024">
    <property type="protein sequence ID" value="KAB8288489.1"/>
    <property type="molecule type" value="Genomic_DNA"/>
</dbReference>
<dbReference type="Pfam" id="PF00576">
    <property type="entry name" value="Transthyretin"/>
    <property type="match status" value="1"/>
</dbReference>
<evidence type="ECO:0000256" key="6">
    <source>
        <dbReference type="ARBA" id="ARBA00022801"/>
    </source>
</evidence>
<dbReference type="InterPro" id="IPR036817">
    <property type="entry name" value="Transthyretin/HIU_hydrolase_sf"/>
</dbReference>
<dbReference type="InterPro" id="IPR014306">
    <property type="entry name" value="Hydroxyisourate_hydrolase"/>
</dbReference>
<comment type="subunit">
    <text evidence="4 7">Homotetramer.</text>
</comment>
<dbReference type="NCBIfam" id="TIGR02962">
    <property type="entry name" value="hdxy_isourate"/>
    <property type="match status" value="1"/>
</dbReference>
<keyword evidence="6 7" id="KW-0378">Hydrolase</keyword>
<dbReference type="OrthoDB" id="10265230at2759"/>
<dbReference type="AlphaFoldDB" id="A0A5N6JQ65"/>
<evidence type="ECO:0000259" key="8">
    <source>
        <dbReference type="Pfam" id="PF00576"/>
    </source>
</evidence>
<dbReference type="Gene3D" id="2.60.40.180">
    <property type="entry name" value="Transthyretin/hydroxyisourate hydrolase domain"/>
    <property type="match status" value="1"/>
</dbReference>
<comment type="caution">
    <text evidence="9">The sequence shown here is derived from an EMBL/GenBank/DDBJ whole genome shotgun (WGS) entry which is preliminary data.</text>
</comment>
<evidence type="ECO:0000256" key="1">
    <source>
        <dbReference type="ARBA" id="ARBA00001043"/>
    </source>
</evidence>
<dbReference type="SUPFAM" id="SSF49472">
    <property type="entry name" value="Transthyretin (synonym: prealbumin)"/>
    <property type="match status" value="1"/>
</dbReference>
<accession>A0A5N6JQ65</accession>
<evidence type="ECO:0000256" key="7">
    <source>
        <dbReference type="RuleBase" id="RU361270"/>
    </source>
</evidence>
<name>A0A5N6JQ65_MONLA</name>
<evidence type="ECO:0000256" key="4">
    <source>
        <dbReference type="ARBA" id="ARBA00011881"/>
    </source>
</evidence>
<evidence type="ECO:0000313" key="10">
    <source>
        <dbReference type="Proteomes" id="UP000326757"/>
    </source>
</evidence>
<keyword evidence="5 7" id="KW-0659">Purine metabolism</keyword>
<dbReference type="Proteomes" id="UP000326757">
    <property type="component" value="Unassembled WGS sequence"/>
</dbReference>